<dbReference type="GO" id="GO:0003676">
    <property type="term" value="F:nucleic acid binding"/>
    <property type="evidence" value="ECO:0007669"/>
    <property type="project" value="InterPro"/>
</dbReference>
<reference evidence="2 3" key="1">
    <citation type="submission" date="2016-04" db="EMBL/GenBank/DDBJ databases">
        <title>The genome of Intoshia linei affirms orthonectids as highly simplified spiralians.</title>
        <authorList>
            <person name="Mikhailov K.V."/>
            <person name="Slusarev G.S."/>
            <person name="Nikitin M.A."/>
            <person name="Logacheva M.D."/>
            <person name="Penin A."/>
            <person name="Aleoshin V."/>
            <person name="Panchin Y.V."/>
        </authorList>
    </citation>
    <scope>NUCLEOTIDE SEQUENCE [LARGE SCALE GENOMIC DNA]</scope>
    <source>
        <strain evidence="2">Intl2013</strain>
        <tissue evidence="2">Whole animal</tissue>
    </source>
</reference>
<evidence type="ECO:0000313" key="3">
    <source>
        <dbReference type="Proteomes" id="UP000078046"/>
    </source>
</evidence>
<dbReference type="SUPFAM" id="SSF53098">
    <property type="entry name" value="Ribonuclease H-like"/>
    <property type="match status" value="1"/>
</dbReference>
<gene>
    <name evidence="2" type="ORF">A3Q56_06882</name>
</gene>
<evidence type="ECO:0000256" key="1">
    <source>
        <dbReference type="ARBA" id="ARBA00008372"/>
    </source>
</evidence>
<dbReference type="Gene3D" id="3.30.420.10">
    <property type="entry name" value="Ribonuclease H-like superfamily/Ribonuclease H"/>
    <property type="match status" value="1"/>
</dbReference>
<dbReference type="AlphaFoldDB" id="A0A177ATN6"/>
<organism evidence="2 3">
    <name type="scientific">Intoshia linei</name>
    <dbReference type="NCBI Taxonomy" id="1819745"/>
    <lineage>
        <taxon>Eukaryota</taxon>
        <taxon>Metazoa</taxon>
        <taxon>Spiralia</taxon>
        <taxon>Lophotrochozoa</taxon>
        <taxon>Mesozoa</taxon>
        <taxon>Orthonectida</taxon>
        <taxon>Rhopaluridae</taxon>
        <taxon>Intoshia</taxon>
    </lineage>
</organism>
<dbReference type="InterPro" id="IPR006941">
    <property type="entry name" value="RNase_CAF1"/>
</dbReference>
<sequence>MYVNYLTKENFAQHKDELLSDAKQCDFIAVDTEFGALPNFDPMKSYQHLNISEIYKDFKTICDANELFQIGLSMFTYNAEKHRSKSYGMTTDKCLTDLSRLPQNRVIIGFIYN</sequence>
<accession>A0A177ATN6</accession>
<dbReference type="InterPro" id="IPR036397">
    <property type="entry name" value="RNaseH_sf"/>
</dbReference>
<proteinExistence type="inferred from homology"/>
<name>A0A177ATN6_9BILA</name>
<dbReference type="Pfam" id="PF04857">
    <property type="entry name" value="CAF1"/>
    <property type="match status" value="1"/>
</dbReference>
<protein>
    <submittedName>
        <fullName evidence="2">Uncharacterized protein</fullName>
    </submittedName>
</protein>
<keyword evidence="3" id="KW-1185">Reference proteome</keyword>
<comment type="caution">
    <text evidence="2">The sequence shown here is derived from an EMBL/GenBank/DDBJ whole genome shotgun (WGS) entry which is preliminary data.</text>
</comment>
<dbReference type="OrthoDB" id="414075at2759"/>
<dbReference type="EMBL" id="LWCA01001320">
    <property type="protein sequence ID" value="OAF65387.1"/>
    <property type="molecule type" value="Genomic_DNA"/>
</dbReference>
<evidence type="ECO:0000313" key="2">
    <source>
        <dbReference type="EMBL" id="OAF65387.1"/>
    </source>
</evidence>
<dbReference type="InterPro" id="IPR012337">
    <property type="entry name" value="RNaseH-like_sf"/>
</dbReference>
<comment type="similarity">
    <text evidence="1">Belongs to the CAF1 family.</text>
</comment>
<feature type="non-terminal residue" evidence="2">
    <location>
        <position position="113"/>
    </location>
</feature>
<dbReference type="Proteomes" id="UP000078046">
    <property type="component" value="Unassembled WGS sequence"/>
</dbReference>